<name>A0A8A4K9H3_PANAN</name>
<feature type="region of interest" description="Disordered" evidence="1">
    <location>
        <begin position="16"/>
        <end position="47"/>
    </location>
</feature>
<gene>
    <name evidence="2" type="ORF">H0Z12_22420</name>
</gene>
<evidence type="ECO:0000256" key="1">
    <source>
        <dbReference type="SAM" id="MobiDB-lite"/>
    </source>
</evidence>
<protein>
    <submittedName>
        <fullName evidence="2">Molecular chaperone GroEL</fullName>
    </submittedName>
</protein>
<organism evidence="2 3">
    <name type="scientific">Pantoea ananas</name>
    <name type="common">Erwinia uredovora</name>
    <dbReference type="NCBI Taxonomy" id="553"/>
    <lineage>
        <taxon>Bacteria</taxon>
        <taxon>Pseudomonadati</taxon>
        <taxon>Pseudomonadota</taxon>
        <taxon>Gammaproteobacteria</taxon>
        <taxon>Enterobacterales</taxon>
        <taxon>Erwiniaceae</taxon>
        <taxon>Pantoea</taxon>
    </lineage>
</organism>
<evidence type="ECO:0000313" key="3">
    <source>
        <dbReference type="Proteomes" id="UP000663901"/>
    </source>
</evidence>
<keyword evidence="2" id="KW-0614">Plasmid</keyword>
<dbReference type="EMBL" id="CP059085">
    <property type="protein sequence ID" value="QTC48354.1"/>
    <property type="molecule type" value="Genomic_DNA"/>
</dbReference>
<dbReference type="RefSeq" id="WP_110268917.1">
    <property type="nucleotide sequence ID" value="NZ_CP059085.1"/>
</dbReference>
<proteinExistence type="predicted"/>
<evidence type="ECO:0000313" key="2">
    <source>
        <dbReference type="EMBL" id="QTC48354.1"/>
    </source>
</evidence>
<accession>A0A8A4K9H3</accession>
<dbReference type="AlphaFoldDB" id="A0A8A4K9H3"/>
<geneLocation type="plasmid" evidence="2 3">
    <name>pOC5aB</name>
</geneLocation>
<sequence>MTKKLDFADQHEKLAGLMSSAKLKTSPSPGEQKGTEPKTVVKSKARSKNLRAVPETYFEAHAQLKASNKTSLDFSAYILEALREKLENDGALKN</sequence>
<dbReference type="Proteomes" id="UP000663901">
    <property type="component" value="Plasmid pOC5aB"/>
</dbReference>
<reference evidence="2" key="1">
    <citation type="submission" date="2020-07" db="EMBL/GenBank/DDBJ databases">
        <title>Genome Sequences for Panteoa spp. that cause Center Rot in Onions.</title>
        <authorList>
            <person name="Asselin J.A."/>
            <person name="Helmann T."/>
            <person name="Beer S."/>
            <person name="Stodghill P."/>
        </authorList>
    </citation>
    <scope>NUCLEOTIDE SEQUENCE</scope>
    <source>
        <strain evidence="2">OC5a</strain>
        <plasmid evidence="2">pOC5aB</plasmid>
    </source>
</reference>